<dbReference type="EnsemblPlants" id="OB06G25240.1">
    <property type="protein sequence ID" value="OB06G25240.1"/>
    <property type="gene ID" value="OB06G25240"/>
</dbReference>
<dbReference type="Gene3D" id="3.40.50.300">
    <property type="entry name" value="P-loop containing nucleotide triphosphate hydrolases"/>
    <property type="match status" value="1"/>
</dbReference>
<evidence type="ECO:0000256" key="4">
    <source>
        <dbReference type="ARBA" id="ARBA00022741"/>
    </source>
</evidence>
<dbReference type="Gramene" id="OB06G25240.1">
    <property type="protein sequence ID" value="OB06G25240.1"/>
    <property type="gene ID" value="OB06G25240"/>
</dbReference>
<comment type="similarity">
    <text evidence="1">Belongs to the disease resistance NB-LRR family.</text>
</comment>
<evidence type="ECO:0000256" key="7">
    <source>
        <dbReference type="SAM" id="Phobius"/>
    </source>
</evidence>
<dbReference type="GO" id="GO:0005524">
    <property type="term" value="F:ATP binding"/>
    <property type="evidence" value="ECO:0007669"/>
    <property type="project" value="UniProtKB-KW"/>
</dbReference>
<dbReference type="FunFam" id="1.10.10.10:FF:000322">
    <property type="entry name" value="Probable disease resistance protein At1g63360"/>
    <property type="match status" value="1"/>
</dbReference>
<dbReference type="InterPro" id="IPR027417">
    <property type="entry name" value="P-loop_NTPase"/>
</dbReference>
<evidence type="ECO:0000256" key="6">
    <source>
        <dbReference type="ARBA" id="ARBA00022840"/>
    </source>
</evidence>
<dbReference type="HOGENOM" id="CLU_000837_8_1_1"/>
<feature type="domain" description="Disease resistance N-terminal" evidence="9">
    <location>
        <begin position="19"/>
        <end position="96"/>
    </location>
</feature>
<dbReference type="SUPFAM" id="SSF52540">
    <property type="entry name" value="P-loop containing nucleoside triphosphate hydrolases"/>
    <property type="match status" value="1"/>
</dbReference>
<dbReference type="InterPro" id="IPR002182">
    <property type="entry name" value="NB-ARC"/>
</dbReference>
<dbReference type="InterPro" id="IPR058922">
    <property type="entry name" value="WHD_DRP"/>
</dbReference>
<evidence type="ECO:0000256" key="5">
    <source>
        <dbReference type="ARBA" id="ARBA00022821"/>
    </source>
</evidence>
<keyword evidence="7" id="KW-1133">Transmembrane helix</keyword>
<feature type="domain" description="NB-ARC" evidence="8">
    <location>
        <begin position="189"/>
        <end position="340"/>
    </location>
</feature>
<reference evidence="11" key="1">
    <citation type="journal article" date="2013" name="Nat. Commun.">
        <title>Whole-genome sequencing of Oryza brachyantha reveals mechanisms underlying Oryza genome evolution.</title>
        <authorList>
            <person name="Chen J."/>
            <person name="Huang Q."/>
            <person name="Gao D."/>
            <person name="Wang J."/>
            <person name="Lang Y."/>
            <person name="Liu T."/>
            <person name="Li B."/>
            <person name="Bai Z."/>
            <person name="Luis Goicoechea J."/>
            <person name="Liang C."/>
            <person name="Chen C."/>
            <person name="Zhang W."/>
            <person name="Sun S."/>
            <person name="Liao Y."/>
            <person name="Zhang X."/>
            <person name="Yang L."/>
            <person name="Song C."/>
            <person name="Wang M."/>
            <person name="Shi J."/>
            <person name="Liu G."/>
            <person name="Liu J."/>
            <person name="Zhou H."/>
            <person name="Zhou W."/>
            <person name="Yu Q."/>
            <person name="An N."/>
            <person name="Chen Y."/>
            <person name="Cai Q."/>
            <person name="Wang B."/>
            <person name="Liu B."/>
            <person name="Min J."/>
            <person name="Huang Y."/>
            <person name="Wu H."/>
            <person name="Li Z."/>
            <person name="Zhang Y."/>
            <person name="Yin Y."/>
            <person name="Song W."/>
            <person name="Jiang J."/>
            <person name="Jackson S.A."/>
            <person name="Wing R.A."/>
            <person name="Wang J."/>
            <person name="Chen M."/>
        </authorList>
    </citation>
    <scope>NUCLEOTIDE SEQUENCE [LARGE SCALE GENOMIC DNA]</scope>
    <source>
        <strain evidence="11">cv. IRGC 101232</strain>
    </source>
</reference>
<dbReference type="InterPro" id="IPR041118">
    <property type="entry name" value="Rx_N"/>
</dbReference>
<feature type="transmembrane region" description="Helical" evidence="7">
    <location>
        <begin position="783"/>
        <end position="804"/>
    </location>
</feature>
<proteinExistence type="inferred from homology"/>
<dbReference type="InterPro" id="IPR036388">
    <property type="entry name" value="WH-like_DNA-bd_sf"/>
</dbReference>
<dbReference type="Proteomes" id="UP000006038">
    <property type="component" value="Chromosome 6"/>
</dbReference>
<evidence type="ECO:0000313" key="12">
    <source>
        <dbReference type="Proteomes" id="UP000006038"/>
    </source>
</evidence>
<dbReference type="Pfam" id="PF23559">
    <property type="entry name" value="WHD_DRP"/>
    <property type="match status" value="1"/>
</dbReference>
<name>J3MET0_ORYBR</name>
<evidence type="ECO:0000259" key="10">
    <source>
        <dbReference type="Pfam" id="PF23559"/>
    </source>
</evidence>
<keyword evidence="3" id="KW-0677">Repeat</keyword>
<dbReference type="Pfam" id="PF18052">
    <property type="entry name" value="Rx_N"/>
    <property type="match status" value="1"/>
</dbReference>
<dbReference type="PRINTS" id="PR00364">
    <property type="entry name" value="DISEASERSIST"/>
</dbReference>
<keyword evidence="6" id="KW-0067">ATP-binding</keyword>
<dbReference type="GO" id="GO:0043531">
    <property type="term" value="F:ADP binding"/>
    <property type="evidence" value="ECO:0007669"/>
    <property type="project" value="InterPro"/>
</dbReference>
<dbReference type="OMA" id="LPDNMYH"/>
<evidence type="ECO:0000256" key="2">
    <source>
        <dbReference type="ARBA" id="ARBA00022614"/>
    </source>
</evidence>
<dbReference type="SUPFAM" id="SSF52058">
    <property type="entry name" value="L domain-like"/>
    <property type="match status" value="1"/>
</dbReference>
<evidence type="ECO:0000256" key="3">
    <source>
        <dbReference type="ARBA" id="ARBA00022737"/>
    </source>
</evidence>
<dbReference type="Gene3D" id="3.80.10.10">
    <property type="entry name" value="Ribonuclease Inhibitor"/>
    <property type="match status" value="1"/>
</dbReference>
<dbReference type="PANTHER" id="PTHR36766:SF57">
    <property type="entry name" value="DISEASE RESISTANCE PROTEIN RGA1"/>
    <property type="match status" value="1"/>
</dbReference>
<evidence type="ECO:0000259" key="8">
    <source>
        <dbReference type="Pfam" id="PF00931"/>
    </source>
</evidence>
<evidence type="ECO:0000259" key="9">
    <source>
        <dbReference type="Pfam" id="PF18052"/>
    </source>
</evidence>
<dbReference type="Gene3D" id="1.20.5.4130">
    <property type="match status" value="1"/>
</dbReference>
<keyword evidence="2" id="KW-0433">Leucine-rich repeat</keyword>
<dbReference type="Gene3D" id="1.10.8.430">
    <property type="entry name" value="Helical domain of apoptotic protease-activating factors"/>
    <property type="match status" value="1"/>
</dbReference>
<organism evidence="11">
    <name type="scientific">Oryza brachyantha</name>
    <name type="common">malo sina</name>
    <dbReference type="NCBI Taxonomy" id="4533"/>
    <lineage>
        <taxon>Eukaryota</taxon>
        <taxon>Viridiplantae</taxon>
        <taxon>Streptophyta</taxon>
        <taxon>Embryophyta</taxon>
        <taxon>Tracheophyta</taxon>
        <taxon>Spermatophyta</taxon>
        <taxon>Magnoliopsida</taxon>
        <taxon>Liliopsida</taxon>
        <taxon>Poales</taxon>
        <taxon>Poaceae</taxon>
        <taxon>BOP clade</taxon>
        <taxon>Oryzoideae</taxon>
        <taxon>Oryzeae</taxon>
        <taxon>Oryzinae</taxon>
        <taxon>Oryza</taxon>
    </lineage>
</organism>
<keyword evidence="7" id="KW-0472">Membrane</keyword>
<dbReference type="InterPro" id="IPR032675">
    <property type="entry name" value="LRR_dom_sf"/>
</dbReference>
<evidence type="ECO:0008006" key="13">
    <source>
        <dbReference type="Google" id="ProtNLM"/>
    </source>
</evidence>
<dbReference type="InterPro" id="IPR042197">
    <property type="entry name" value="Apaf_helical"/>
</dbReference>
<accession>J3MET0</accession>
<reference evidence="11" key="2">
    <citation type="submission" date="2013-04" db="UniProtKB">
        <authorList>
            <consortium name="EnsemblPlants"/>
        </authorList>
    </citation>
    <scope>IDENTIFICATION</scope>
</reference>
<protein>
    <recommendedName>
        <fullName evidence="13">NB-ARC domain-containing protein</fullName>
    </recommendedName>
</protein>
<evidence type="ECO:0000256" key="1">
    <source>
        <dbReference type="ARBA" id="ARBA00008894"/>
    </source>
</evidence>
<dbReference type="eggNOG" id="KOG4658">
    <property type="taxonomic scope" value="Eukaryota"/>
</dbReference>
<dbReference type="AlphaFoldDB" id="J3MET0"/>
<evidence type="ECO:0000313" key="11">
    <source>
        <dbReference type="EnsemblPlants" id="OB06G25240.1"/>
    </source>
</evidence>
<keyword evidence="12" id="KW-1185">Reference proteome</keyword>
<keyword evidence="5" id="KW-0611">Plant defense</keyword>
<dbReference type="GO" id="GO:0002758">
    <property type="term" value="P:innate immune response-activating signaling pathway"/>
    <property type="evidence" value="ECO:0007669"/>
    <property type="project" value="UniProtKB-ARBA"/>
</dbReference>
<keyword evidence="7" id="KW-0812">Transmembrane</keyword>
<dbReference type="GO" id="GO:0042742">
    <property type="term" value="P:defense response to bacterium"/>
    <property type="evidence" value="ECO:0007669"/>
    <property type="project" value="UniProtKB-ARBA"/>
</dbReference>
<dbReference type="PANTHER" id="PTHR36766">
    <property type="entry name" value="PLANT BROAD-SPECTRUM MILDEW RESISTANCE PROTEIN RPW8"/>
    <property type="match status" value="1"/>
</dbReference>
<dbReference type="GO" id="GO:0009626">
    <property type="term" value="P:plant-type hypersensitive response"/>
    <property type="evidence" value="ECO:0007669"/>
    <property type="project" value="UniProtKB-ARBA"/>
</dbReference>
<dbReference type="Gene3D" id="1.10.10.10">
    <property type="entry name" value="Winged helix-like DNA-binding domain superfamily/Winged helix DNA-binding domain"/>
    <property type="match status" value="1"/>
</dbReference>
<keyword evidence="4" id="KW-0547">Nucleotide-binding</keyword>
<dbReference type="Pfam" id="PF00931">
    <property type="entry name" value="NB-ARC"/>
    <property type="match status" value="1"/>
</dbReference>
<sequence length="826" mass="94982">MGIDVDVILHCRVVRRVASFTGEYAISGIKSTCNVYKELGKLEKTLSAISAVLKDAERKQSTSNAIKEWLDNLKDVVYDIDDVMDTVATDVLEDDEACNCLSGINKFIIHPIQWSVKIKQVREKLDEISTNGRDYRLTEETNIDRQCSRGNVRETHSFIKESDIFGRETAKKEILDFILGAEFFYHLFAVPFVGPGGIGKTALAKLVFNDSRVDEYFDMKLWVCASDVFDLKRVLHDILESGTGEIHTGLNLEVLQNKVCGLLRERRFLLVLDDMWSENISEWEELKNLLSICKTGSVVIVTTRSPKVAYMVQTLAPYLVTELPHDECMEIFNHYAFRGQEENYPELVEIGNSIVEKCGGFPLAAKTLGCMLFDNRDIREWMHIVEDNMWNLEQHSGDILPALKLSYQVLPSHLKACFSSLSIFPKSYKLNRHFLIRYWMALGLLDTTTGESKEVVAERYFYELVGRNLFQDFRIVYDGTINTCKMHDLVNNLANLVSKRDHAIISCEKDRVTRNARHIVWEHGYFSPELKFPRELRKANKARLFASIGNIGTVSKAFIKDLLSTFTLLRVLIFSEVEFEELPDSIGNLKHLRPIHTELSQVSFFTIQYEEPSNLQKLMIQNCEELDLMEPAETIGGLQKIRVLSLGGLTKLVEFPDSFRTIAHSLEYLAINSCNGIIRLPNFIQDFTILKKLVIHDCPGLIERCAFLWGEDFHIIAHVPQIDLDGIIFLNSREYERYNDIMLLANHTYFLLLCWKRWWSRYNEKCARGFGGDQDFKFWLTSIYGNMVICVVCKFMYLVVFILIRKNASATVVKPKMLIPMVNFYG</sequence>
<feature type="domain" description="Disease resistance protein winged helix" evidence="10">
    <location>
        <begin position="423"/>
        <end position="494"/>
    </location>
</feature>